<dbReference type="Gene3D" id="3.30.40.10">
    <property type="entry name" value="Zinc/RING finger domain, C3HC4 (zinc finger)"/>
    <property type="match status" value="1"/>
</dbReference>
<feature type="compositionally biased region" description="Basic and acidic residues" evidence="4">
    <location>
        <begin position="759"/>
        <end position="788"/>
    </location>
</feature>
<feature type="region of interest" description="Disordered" evidence="4">
    <location>
        <begin position="437"/>
        <end position="457"/>
    </location>
</feature>
<evidence type="ECO:0000313" key="6">
    <source>
        <dbReference type="Proteomes" id="UP000800092"/>
    </source>
</evidence>
<protein>
    <recommendedName>
        <fullName evidence="7">Zinc finger PHD-type domain-containing protein</fullName>
    </recommendedName>
</protein>
<dbReference type="InterPro" id="IPR011011">
    <property type="entry name" value="Znf_FYVE_PHD"/>
</dbReference>
<reference evidence="5" key="1">
    <citation type="journal article" date="2020" name="Stud. Mycol.">
        <title>101 Dothideomycetes genomes: a test case for predicting lifestyles and emergence of pathogens.</title>
        <authorList>
            <person name="Haridas S."/>
            <person name="Albert R."/>
            <person name="Binder M."/>
            <person name="Bloem J."/>
            <person name="Labutti K."/>
            <person name="Salamov A."/>
            <person name="Andreopoulos B."/>
            <person name="Baker S."/>
            <person name="Barry K."/>
            <person name="Bills G."/>
            <person name="Bluhm B."/>
            <person name="Cannon C."/>
            <person name="Castanera R."/>
            <person name="Culley D."/>
            <person name="Daum C."/>
            <person name="Ezra D."/>
            <person name="Gonzalez J."/>
            <person name="Henrissat B."/>
            <person name="Kuo A."/>
            <person name="Liang C."/>
            <person name="Lipzen A."/>
            <person name="Lutzoni F."/>
            <person name="Magnuson J."/>
            <person name="Mondo S."/>
            <person name="Nolan M."/>
            <person name="Ohm R."/>
            <person name="Pangilinan J."/>
            <person name="Park H.-J."/>
            <person name="Ramirez L."/>
            <person name="Alfaro M."/>
            <person name="Sun H."/>
            <person name="Tritt A."/>
            <person name="Yoshinaga Y."/>
            <person name="Zwiers L.-H."/>
            <person name="Turgeon B."/>
            <person name="Goodwin S."/>
            <person name="Spatafora J."/>
            <person name="Crous P."/>
            <person name="Grigoriev I."/>
        </authorList>
    </citation>
    <scope>NUCLEOTIDE SEQUENCE</scope>
    <source>
        <strain evidence="5">Tuck. ex Michener</strain>
    </source>
</reference>
<dbReference type="Proteomes" id="UP000800092">
    <property type="component" value="Unassembled WGS sequence"/>
</dbReference>
<evidence type="ECO:0000313" key="5">
    <source>
        <dbReference type="EMBL" id="KAF2229924.1"/>
    </source>
</evidence>
<evidence type="ECO:0008006" key="7">
    <source>
        <dbReference type="Google" id="ProtNLM"/>
    </source>
</evidence>
<dbReference type="GO" id="GO:0008270">
    <property type="term" value="F:zinc ion binding"/>
    <property type="evidence" value="ECO:0007669"/>
    <property type="project" value="UniProtKB-KW"/>
</dbReference>
<feature type="compositionally biased region" description="Polar residues" evidence="4">
    <location>
        <begin position="66"/>
        <end position="76"/>
    </location>
</feature>
<accession>A0A6A6GVW2</accession>
<dbReference type="SUPFAM" id="SSF57903">
    <property type="entry name" value="FYVE/PHD zinc finger"/>
    <property type="match status" value="1"/>
</dbReference>
<feature type="compositionally biased region" description="Low complexity" evidence="4">
    <location>
        <begin position="534"/>
        <end position="543"/>
    </location>
</feature>
<name>A0A6A6GVW2_VIRVR</name>
<keyword evidence="1" id="KW-0479">Metal-binding</keyword>
<feature type="region of interest" description="Disordered" evidence="4">
    <location>
        <begin position="501"/>
        <end position="587"/>
    </location>
</feature>
<dbReference type="CDD" id="cd15489">
    <property type="entry name" value="PHD_SF"/>
    <property type="match status" value="1"/>
</dbReference>
<feature type="compositionally biased region" description="Polar residues" evidence="4">
    <location>
        <begin position="544"/>
        <end position="555"/>
    </location>
</feature>
<dbReference type="OrthoDB" id="166746at2759"/>
<keyword evidence="6" id="KW-1185">Reference proteome</keyword>
<dbReference type="PROSITE" id="PS01359">
    <property type="entry name" value="ZF_PHD_1"/>
    <property type="match status" value="1"/>
</dbReference>
<feature type="region of interest" description="Disordered" evidence="4">
    <location>
        <begin position="759"/>
        <end position="792"/>
    </location>
</feature>
<evidence type="ECO:0000256" key="3">
    <source>
        <dbReference type="ARBA" id="ARBA00022833"/>
    </source>
</evidence>
<evidence type="ECO:0000256" key="2">
    <source>
        <dbReference type="ARBA" id="ARBA00022771"/>
    </source>
</evidence>
<evidence type="ECO:0000256" key="1">
    <source>
        <dbReference type="ARBA" id="ARBA00022723"/>
    </source>
</evidence>
<gene>
    <name evidence="5" type="ORF">EV356DRAFT_510003</name>
</gene>
<dbReference type="EMBL" id="ML991851">
    <property type="protein sequence ID" value="KAF2229924.1"/>
    <property type="molecule type" value="Genomic_DNA"/>
</dbReference>
<feature type="region of interest" description="Disordered" evidence="4">
    <location>
        <begin position="47"/>
        <end position="86"/>
    </location>
</feature>
<dbReference type="InterPro" id="IPR013083">
    <property type="entry name" value="Znf_RING/FYVE/PHD"/>
</dbReference>
<sequence>MVADTSLREFHGPFSFYKRTHRRRPRLLLQRNLRVVVDSHKHALQAMRENIRNPAPPASSKAKPKTNGTNGLVSNWKTRSKTKSSDDKIWDFPASGNTLNVLMAAQADVFELELGSIRPLEESSQEEKRASRVKTSNLRHDLPAWEIPCKIDLRMWEGDEPTGRSFVGDGITDRGQKDKALFVRKEVHEAMARGFVTNSKNGSTRLKIDMDEPLKVNTGPLVARSSAQPKFLIEVFVWFEDRVRSKILLEEICGQTMPRYQRVGESTASNLSPSNSNCFYVRWKGDLAELPSQNHLLELSHFKNTQMAKLGSGLEVTMRLNSPRSKSVLQNHNSFQRQLSQSSSFTTTATPSSREPREIVKIIYILKSSSQEHEIKFDEYICPLCNNTNLHTFDVFHLHLYHNHTLFNFEVDRHKVHRDGNHLITVRIGIEVTRNDLPTTAHHGDPEPASPPGLFPERWRWSPSDDLSWLTPSRPFNPERYQSGDASWFDEGHEMRPSARARIHTGRLPILPDISSSRSTSPDDGPRLPILRQPPSSSRSTPSVHNPNSSGSDLSDSARPVGLGTRRGGRIGAATTTAPTNSAVAARNAIGVRRKDPSAVPPIPVPKRKRFRVPQAPHGLSFFRTVTKQPLAAGELVSESDDDGVEDDDGSVGGGGRALTAGLQRHLQQWQPGAVTQQGQQWPRAAVEFMAVFDGYLAGENVNGDVHLGDALVRFVRGKGAELRRKGLGGELRKKVGELCEDGIVGEEVRRFCEGFVRESGEEEKERERGEGRTNGKGKEKEKEKGEEDVVSATPRRKVNGVGGGKASAGTTPRTRAIYRRRILIESDDEMEIDVRKDTPPDRDGDVEMVDDSTLEDTVVVKPLEETKGGAEKKPSMGCCTCGQPVTVLRHAISCSNSGCPRMDYHLACVGLNRRQPSWMCTLCIK</sequence>
<keyword evidence="2" id="KW-0863">Zinc-finger</keyword>
<keyword evidence="3" id="KW-0862">Zinc</keyword>
<dbReference type="AlphaFoldDB" id="A0A6A6GVW2"/>
<proteinExistence type="predicted"/>
<organism evidence="5 6">
    <name type="scientific">Viridothelium virens</name>
    <name type="common">Speckled blister lichen</name>
    <name type="synonym">Trypethelium virens</name>
    <dbReference type="NCBI Taxonomy" id="1048519"/>
    <lineage>
        <taxon>Eukaryota</taxon>
        <taxon>Fungi</taxon>
        <taxon>Dikarya</taxon>
        <taxon>Ascomycota</taxon>
        <taxon>Pezizomycotina</taxon>
        <taxon>Dothideomycetes</taxon>
        <taxon>Dothideomycetes incertae sedis</taxon>
        <taxon>Trypetheliales</taxon>
        <taxon>Trypetheliaceae</taxon>
        <taxon>Viridothelium</taxon>
    </lineage>
</organism>
<dbReference type="InterPro" id="IPR019786">
    <property type="entry name" value="Zinc_finger_PHD-type_CS"/>
</dbReference>
<evidence type="ECO:0000256" key="4">
    <source>
        <dbReference type="SAM" id="MobiDB-lite"/>
    </source>
</evidence>